<proteinExistence type="predicted"/>
<feature type="compositionally biased region" description="Polar residues" evidence="1">
    <location>
        <begin position="107"/>
        <end position="117"/>
    </location>
</feature>
<dbReference type="EMBL" id="JAINUG010000411">
    <property type="protein sequence ID" value="KAJ8372192.1"/>
    <property type="molecule type" value="Genomic_DNA"/>
</dbReference>
<protein>
    <submittedName>
        <fullName evidence="2">Uncharacterized protein</fullName>
    </submittedName>
</protein>
<sequence length="132" mass="13636">MKFKKSACSSQLSVPEPTGPEEGGGSCSCPSGSTLWLSPVPGSHSHTAVDEITTRSDADKVTILKTVRQGGLQGDKAGPRSLLAAGIGPGSAERRHNRARVPPGSTERASSAPNSNVEFGRRRIMNAASIVA</sequence>
<keyword evidence="3" id="KW-1185">Reference proteome</keyword>
<evidence type="ECO:0000256" key="1">
    <source>
        <dbReference type="SAM" id="MobiDB-lite"/>
    </source>
</evidence>
<name>A0AAD7R9V3_9TELE</name>
<comment type="caution">
    <text evidence="2">The sequence shown here is derived from an EMBL/GenBank/DDBJ whole genome shotgun (WGS) entry which is preliminary data.</text>
</comment>
<evidence type="ECO:0000313" key="3">
    <source>
        <dbReference type="Proteomes" id="UP001221898"/>
    </source>
</evidence>
<organism evidence="2 3">
    <name type="scientific">Aldrovandia affinis</name>
    <dbReference type="NCBI Taxonomy" id="143900"/>
    <lineage>
        <taxon>Eukaryota</taxon>
        <taxon>Metazoa</taxon>
        <taxon>Chordata</taxon>
        <taxon>Craniata</taxon>
        <taxon>Vertebrata</taxon>
        <taxon>Euteleostomi</taxon>
        <taxon>Actinopterygii</taxon>
        <taxon>Neopterygii</taxon>
        <taxon>Teleostei</taxon>
        <taxon>Notacanthiformes</taxon>
        <taxon>Halosauridae</taxon>
        <taxon>Aldrovandia</taxon>
    </lineage>
</organism>
<accession>A0AAD7R9V3</accession>
<evidence type="ECO:0000313" key="2">
    <source>
        <dbReference type="EMBL" id="KAJ8372192.1"/>
    </source>
</evidence>
<feature type="region of interest" description="Disordered" evidence="1">
    <location>
        <begin position="70"/>
        <end position="118"/>
    </location>
</feature>
<dbReference type="Proteomes" id="UP001221898">
    <property type="component" value="Unassembled WGS sequence"/>
</dbReference>
<dbReference type="AlphaFoldDB" id="A0AAD7R9V3"/>
<feature type="region of interest" description="Disordered" evidence="1">
    <location>
        <begin position="1"/>
        <end position="52"/>
    </location>
</feature>
<gene>
    <name evidence="2" type="ORF">AAFF_G00293670</name>
</gene>
<reference evidence="2" key="1">
    <citation type="journal article" date="2023" name="Science">
        <title>Genome structures resolve the early diversification of teleost fishes.</title>
        <authorList>
            <person name="Parey E."/>
            <person name="Louis A."/>
            <person name="Montfort J."/>
            <person name="Bouchez O."/>
            <person name="Roques C."/>
            <person name="Iampietro C."/>
            <person name="Lluch J."/>
            <person name="Castinel A."/>
            <person name="Donnadieu C."/>
            <person name="Desvignes T."/>
            <person name="Floi Bucao C."/>
            <person name="Jouanno E."/>
            <person name="Wen M."/>
            <person name="Mejri S."/>
            <person name="Dirks R."/>
            <person name="Jansen H."/>
            <person name="Henkel C."/>
            <person name="Chen W.J."/>
            <person name="Zahm M."/>
            <person name="Cabau C."/>
            <person name="Klopp C."/>
            <person name="Thompson A.W."/>
            <person name="Robinson-Rechavi M."/>
            <person name="Braasch I."/>
            <person name="Lecointre G."/>
            <person name="Bobe J."/>
            <person name="Postlethwait J.H."/>
            <person name="Berthelot C."/>
            <person name="Roest Crollius H."/>
            <person name="Guiguen Y."/>
        </authorList>
    </citation>
    <scope>NUCLEOTIDE SEQUENCE</scope>
    <source>
        <strain evidence="2">NC1722</strain>
    </source>
</reference>